<keyword evidence="9" id="KW-0254">Endocytosis</keyword>
<keyword evidence="14" id="KW-0968">Cytoplasmic vesicle</keyword>
<dbReference type="GO" id="GO:0005886">
    <property type="term" value="C:plasma membrane"/>
    <property type="evidence" value="ECO:0007669"/>
    <property type="project" value="UniProtKB-SubCell"/>
</dbReference>
<dbReference type="InterPro" id="IPR001452">
    <property type="entry name" value="SH3_domain"/>
</dbReference>
<dbReference type="PANTHER" id="PTHR15735:SF13">
    <property type="entry name" value="FORMIN-BINDING PROTEIN 1"/>
    <property type="match status" value="1"/>
</dbReference>
<dbReference type="PROSITE" id="PS51741">
    <property type="entry name" value="F_BAR"/>
    <property type="match status" value="1"/>
</dbReference>
<feature type="region of interest" description="Disordered" evidence="18">
    <location>
        <begin position="295"/>
        <end position="318"/>
    </location>
</feature>
<evidence type="ECO:0000256" key="17">
    <source>
        <dbReference type="SAM" id="Coils"/>
    </source>
</evidence>
<dbReference type="Pfam" id="PF00611">
    <property type="entry name" value="FCH"/>
    <property type="match status" value="1"/>
</dbReference>
<keyword evidence="7" id="KW-1003">Cell membrane</keyword>
<dbReference type="Pfam" id="PF00018">
    <property type="entry name" value="SH3_1"/>
    <property type="match status" value="1"/>
</dbReference>
<protein>
    <submittedName>
        <fullName evidence="23">Formin-binding protein 1 homolog isoform X4</fullName>
    </submittedName>
</protein>
<dbReference type="Gene3D" id="2.30.30.40">
    <property type="entry name" value="SH3 Domains"/>
    <property type="match status" value="1"/>
</dbReference>
<sequence length="652" mass="74992">MSWGTELWDQFDNLEKHTQWGIEVLEKYIKFVKERAEIESNYAKQLRNLSKKYQTKKNSKEEEESKYTSCKAFQTTLNEMNDYAGQHEVISENAASLITVELTRFVQELKQERKQHFHEGRKAQQQIETCWKQLEASKRRFERDCKEAERAQQHFEKMDADINVTKADVEKARQQAQIRHQMSDDSKGDYSSVLQKFNREQHEHYFTHIPGIFQKLQDMEEKRIGRMGESLKTYADIDRQVVPIIGKCLDGITKSAESISEKQDSQMVVESFKSGFEPPGDIDFEDFTQNMKRTVSDTSLTKADSKSDPKVPSKSRNKLWPFIKKNKLMSLLTSPHQPPPPPPASSSPSAVPNGPHSPKQQKEPLSHRFNDFMTSKPKMHCFRSLKRGQTQSDTVCCADKGMMKRTIGKPTCAFEAREYFLSLKLGSTPEDFSNLPPEQRRKKLQQKVDELNKDIQKEIDQRDALTKMRDVYTKNPQMGDAASVGQKLVEIGNNIEKLRVEVQKFEGWLAEVEGRLSARNDSSRRQSGLYDTQNTQTVNNCAQDRESSPDGSYTEDHSQEPEVKVTPTEFDDDFDDEEPLPTIGTCKAIYPFDGENEGTISVTEGEILKVIEEDKGDGWTRIRRSEEDEGYVPTSYIEVYLDRNAKGAMTYI</sequence>
<keyword evidence="11" id="KW-0446">Lipid-binding</keyword>
<keyword evidence="10 16" id="KW-0175">Coiled coil</keyword>
<evidence type="ECO:0000256" key="2">
    <source>
        <dbReference type="ARBA" id="ARBA00004413"/>
    </source>
</evidence>
<keyword evidence="22" id="KW-1185">Reference proteome</keyword>
<dbReference type="InterPro" id="IPR011072">
    <property type="entry name" value="HR1_rho-bd"/>
</dbReference>
<keyword evidence="13" id="KW-0206">Cytoskeleton</keyword>
<dbReference type="RefSeq" id="XP_041427949.1">
    <property type="nucleotide sequence ID" value="XM_041572015.1"/>
</dbReference>
<accession>A0A8J1LFZ6</accession>
<dbReference type="InterPro" id="IPR036028">
    <property type="entry name" value="SH3-like_dom_sf"/>
</dbReference>
<name>A0A8J1LFZ6_XENLA</name>
<dbReference type="FunFam" id="2.30.30.40:FF:000017">
    <property type="entry name" value="Formin-binding protein 1-like isoform 1"/>
    <property type="match status" value="1"/>
</dbReference>
<dbReference type="GO" id="GO:0005856">
    <property type="term" value="C:cytoskeleton"/>
    <property type="evidence" value="ECO:0007669"/>
    <property type="project" value="UniProtKB-SubCell"/>
</dbReference>
<evidence type="ECO:0000313" key="22">
    <source>
        <dbReference type="Proteomes" id="UP000186698"/>
    </source>
</evidence>
<organism evidence="22 23">
    <name type="scientific">Xenopus laevis</name>
    <name type="common">African clawed frog</name>
    <dbReference type="NCBI Taxonomy" id="8355"/>
    <lineage>
        <taxon>Eukaryota</taxon>
        <taxon>Metazoa</taxon>
        <taxon>Chordata</taxon>
        <taxon>Craniata</taxon>
        <taxon>Vertebrata</taxon>
        <taxon>Euteleostomi</taxon>
        <taxon>Amphibia</taxon>
        <taxon>Batrachia</taxon>
        <taxon>Anura</taxon>
        <taxon>Pipoidea</taxon>
        <taxon>Pipidae</taxon>
        <taxon>Xenopodinae</taxon>
        <taxon>Xenopus</taxon>
        <taxon>Xenopus</taxon>
    </lineage>
</organism>
<dbReference type="SUPFAM" id="SSF103657">
    <property type="entry name" value="BAR/IMD domain-like"/>
    <property type="match status" value="1"/>
</dbReference>
<feature type="domain" description="SH3" evidence="19">
    <location>
        <begin position="581"/>
        <end position="642"/>
    </location>
</feature>
<dbReference type="SMART" id="SM00055">
    <property type="entry name" value="FCH"/>
    <property type="match status" value="1"/>
</dbReference>
<evidence type="ECO:0000256" key="6">
    <source>
        <dbReference type="ARBA" id="ARBA00022443"/>
    </source>
</evidence>
<keyword evidence="6 15" id="KW-0728">SH3 domain</keyword>
<proteinExistence type="inferred from homology"/>
<evidence type="ECO:0000256" key="1">
    <source>
        <dbReference type="ARBA" id="ARBA00004245"/>
    </source>
</evidence>
<dbReference type="Pfam" id="PF25610">
    <property type="entry name" value="HR1_TOCA"/>
    <property type="match status" value="1"/>
</dbReference>
<dbReference type="InterPro" id="IPR031160">
    <property type="entry name" value="F_BAR_dom"/>
</dbReference>
<evidence type="ECO:0000256" key="7">
    <source>
        <dbReference type="ARBA" id="ARBA00022475"/>
    </source>
</evidence>
<dbReference type="CTD" id="444253"/>
<dbReference type="FunFam" id="1.20.1270.60:FF:000002">
    <property type="entry name" value="Formin-binding protein 1-like isoform 1"/>
    <property type="match status" value="1"/>
</dbReference>
<feature type="coiled-coil region" evidence="17">
    <location>
        <begin position="441"/>
        <end position="468"/>
    </location>
</feature>
<dbReference type="GO" id="GO:0008289">
    <property type="term" value="F:lipid binding"/>
    <property type="evidence" value="ECO:0007669"/>
    <property type="project" value="UniProtKB-KW"/>
</dbReference>
<dbReference type="InterPro" id="IPR035492">
    <property type="entry name" value="FNBP1_SH3"/>
</dbReference>
<evidence type="ECO:0000256" key="18">
    <source>
        <dbReference type="SAM" id="MobiDB-lite"/>
    </source>
</evidence>
<dbReference type="GO" id="GO:0006897">
    <property type="term" value="P:endocytosis"/>
    <property type="evidence" value="ECO:0007669"/>
    <property type="project" value="UniProtKB-KW"/>
</dbReference>
<evidence type="ECO:0000259" key="21">
    <source>
        <dbReference type="PROSITE" id="PS51860"/>
    </source>
</evidence>
<dbReference type="GO" id="GO:0005938">
    <property type="term" value="C:cell cortex"/>
    <property type="evidence" value="ECO:0007669"/>
    <property type="project" value="UniProtKB-SubCell"/>
</dbReference>
<dbReference type="PROSITE" id="PS51860">
    <property type="entry name" value="REM_1"/>
    <property type="match status" value="1"/>
</dbReference>
<evidence type="ECO:0000256" key="14">
    <source>
        <dbReference type="ARBA" id="ARBA00023329"/>
    </source>
</evidence>
<dbReference type="GO" id="GO:0007165">
    <property type="term" value="P:signal transduction"/>
    <property type="evidence" value="ECO:0007669"/>
    <property type="project" value="InterPro"/>
</dbReference>
<evidence type="ECO:0000256" key="13">
    <source>
        <dbReference type="ARBA" id="ARBA00023212"/>
    </source>
</evidence>
<evidence type="ECO:0000256" key="10">
    <source>
        <dbReference type="ARBA" id="ARBA00023054"/>
    </source>
</evidence>
<dbReference type="SMART" id="SM00326">
    <property type="entry name" value="SH3"/>
    <property type="match status" value="1"/>
</dbReference>
<evidence type="ECO:0000313" key="23">
    <source>
        <dbReference type="RefSeq" id="XP_041427949.1"/>
    </source>
</evidence>
<dbReference type="CDD" id="cd07676">
    <property type="entry name" value="F-BAR_FBP17"/>
    <property type="match status" value="1"/>
</dbReference>
<evidence type="ECO:0000256" key="11">
    <source>
        <dbReference type="ARBA" id="ARBA00023121"/>
    </source>
</evidence>
<feature type="compositionally biased region" description="Pro residues" evidence="18">
    <location>
        <begin position="336"/>
        <end position="345"/>
    </location>
</feature>
<evidence type="ECO:0000259" key="20">
    <source>
        <dbReference type="PROSITE" id="PS51741"/>
    </source>
</evidence>
<dbReference type="CDD" id="cd11629">
    <property type="entry name" value="HR1_FBP17"/>
    <property type="match status" value="1"/>
</dbReference>
<gene>
    <name evidence="23" type="primary">fnbp1.L</name>
    <name evidence="23" type="synonym">fnbp1</name>
</gene>
<dbReference type="GO" id="GO:0031410">
    <property type="term" value="C:cytoplasmic vesicle"/>
    <property type="evidence" value="ECO:0007669"/>
    <property type="project" value="UniProtKB-SubCell"/>
</dbReference>
<feature type="domain" description="REM-1" evidence="21">
    <location>
        <begin position="434"/>
        <end position="511"/>
    </location>
</feature>
<feature type="coiled-coil region" evidence="17">
    <location>
        <begin position="106"/>
        <end position="175"/>
    </location>
</feature>
<evidence type="ECO:0000256" key="12">
    <source>
        <dbReference type="ARBA" id="ARBA00023136"/>
    </source>
</evidence>
<dbReference type="PROSITE" id="PS50002">
    <property type="entry name" value="SH3"/>
    <property type="match status" value="1"/>
</dbReference>
<dbReference type="SUPFAM" id="SSF50044">
    <property type="entry name" value="SH3-domain"/>
    <property type="match status" value="1"/>
</dbReference>
<feature type="compositionally biased region" description="Basic and acidic residues" evidence="18">
    <location>
        <begin position="543"/>
        <end position="563"/>
    </location>
</feature>
<keyword evidence="12" id="KW-0472">Membrane</keyword>
<dbReference type="CDD" id="cd12071">
    <property type="entry name" value="SH3_FBP17"/>
    <property type="match status" value="1"/>
</dbReference>
<dbReference type="GeneID" id="444253"/>
<evidence type="ECO:0000256" key="16">
    <source>
        <dbReference type="PROSITE-ProRule" id="PRU01077"/>
    </source>
</evidence>
<evidence type="ECO:0000256" key="4">
    <source>
        <dbReference type="ARBA" id="ARBA00004544"/>
    </source>
</evidence>
<dbReference type="Proteomes" id="UP000186698">
    <property type="component" value="Chromosome 8L"/>
</dbReference>
<evidence type="ECO:0000256" key="15">
    <source>
        <dbReference type="PROSITE-ProRule" id="PRU00192"/>
    </source>
</evidence>
<dbReference type="PANTHER" id="PTHR15735">
    <property type="entry name" value="FCH AND DOUBLE SH3 DOMAINS PROTEIN"/>
    <property type="match status" value="1"/>
</dbReference>
<evidence type="ECO:0000259" key="19">
    <source>
        <dbReference type="PROSITE" id="PS50002"/>
    </source>
</evidence>
<evidence type="ECO:0000256" key="8">
    <source>
        <dbReference type="ARBA" id="ARBA00022490"/>
    </source>
</evidence>
<reference evidence="23" key="1">
    <citation type="submission" date="2025-08" db="UniProtKB">
        <authorList>
            <consortium name="RefSeq"/>
        </authorList>
    </citation>
    <scope>IDENTIFICATION</scope>
    <source>
        <strain evidence="23">J_2021</strain>
        <tissue evidence="23">Erythrocytes</tissue>
    </source>
</reference>
<feature type="compositionally biased region" description="Polar residues" evidence="18">
    <location>
        <begin position="525"/>
        <end position="542"/>
    </location>
</feature>
<feature type="region of interest" description="Disordered" evidence="18">
    <location>
        <begin position="331"/>
        <end position="364"/>
    </location>
</feature>
<dbReference type="InterPro" id="IPR027267">
    <property type="entry name" value="AH/BAR_dom_sf"/>
</dbReference>
<comment type="subcellular location">
    <subcellularLocation>
        <location evidence="2">Cell membrane</location>
        <topology evidence="2">Peripheral membrane protein</topology>
        <orientation evidence="2">Cytoplasmic side</orientation>
    </subcellularLocation>
    <subcellularLocation>
        <location evidence="4">Cytoplasm</location>
        <location evidence="4">Cell cortex</location>
    </subcellularLocation>
    <subcellularLocation>
        <location evidence="1">Cytoplasm</location>
        <location evidence="1">Cytoskeleton</location>
    </subcellularLocation>
    <subcellularLocation>
        <location evidence="3">Cytoplasmic vesicle</location>
    </subcellularLocation>
</comment>
<evidence type="ECO:0000256" key="9">
    <source>
        <dbReference type="ARBA" id="ARBA00022583"/>
    </source>
</evidence>
<evidence type="ECO:0000256" key="3">
    <source>
        <dbReference type="ARBA" id="ARBA00004541"/>
    </source>
</evidence>
<dbReference type="InterPro" id="IPR001060">
    <property type="entry name" value="FCH_dom"/>
</dbReference>
<keyword evidence="8" id="KW-0963">Cytoplasm</keyword>
<dbReference type="InterPro" id="IPR057870">
    <property type="entry name" value="HR1_TOCA"/>
</dbReference>
<dbReference type="AlphaFoldDB" id="A0A8J1LFZ6"/>
<feature type="region of interest" description="Disordered" evidence="18">
    <location>
        <begin position="516"/>
        <end position="576"/>
    </location>
</feature>
<evidence type="ECO:0000256" key="5">
    <source>
        <dbReference type="ARBA" id="ARBA00009426"/>
    </source>
</evidence>
<comment type="similarity">
    <text evidence="5">Belongs to the FNBP1 family.</text>
</comment>
<dbReference type="InterPro" id="IPR037449">
    <property type="entry name" value="FNBP1_F-BAR"/>
</dbReference>
<feature type="domain" description="F-BAR" evidence="20">
    <location>
        <begin position="1"/>
        <end position="264"/>
    </location>
</feature>
<dbReference type="Gene3D" id="1.20.1270.60">
    <property type="entry name" value="Arfaptin homology (AH) domain/BAR domain"/>
    <property type="match status" value="1"/>
</dbReference>
<dbReference type="Gene3D" id="6.10.140.470">
    <property type="match status" value="1"/>
</dbReference>